<evidence type="ECO:0000313" key="1">
    <source>
        <dbReference type="EMBL" id="KAK8842427.1"/>
    </source>
</evidence>
<dbReference type="SUPFAM" id="SSF54236">
    <property type="entry name" value="Ubiquitin-like"/>
    <property type="match status" value="1"/>
</dbReference>
<dbReference type="Proteomes" id="UP001470230">
    <property type="component" value="Unassembled WGS sequence"/>
</dbReference>
<comment type="caution">
    <text evidence="1">The sequence shown here is derived from an EMBL/GenBank/DDBJ whole genome shotgun (WGS) entry which is preliminary data.</text>
</comment>
<sequence length="200" mass="23525">MQCCNNEPIYATNDSFRSQPMAPLRNKETSSLITIYVFQPGIRIRHIKLDSNNCISILYAIYPNDSKFIFKGQILDISKTFLQYQINNENKIVLISPMMIHHNPFLVDRWLKITNDQKSFEERINLNVNKNSRLEIARLKDIKLLKLEVKRKKFDKYLKSQNASQYNSIESINKNQTDEKLEINYKSIDSPSIDPLPIIW</sequence>
<proteinExistence type="predicted"/>
<keyword evidence="2" id="KW-1185">Reference proteome</keyword>
<dbReference type="InterPro" id="IPR029071">
    <property type="entry name" value="Ubiquitin-like_domsf"/>
</dbReference>
<evidence type="ECO:0000313" key="2">
    <source>
        <dbReference type="Proteomes" id="UP001470230"/>
    </source>
</evidence>
<reference evidence="1 2" key="1">
    <citation type="submission" date="2024-04" db="EMBL/GenBank/DDBJ databases">
        <title>Tritrichomonas musculus Genome.</title>
        <authorList>
            <person name="Alves-Ferreira E."/>
            <person name="Grigg M."/>
            <person name="Lorenzi H."/>
            <person name="Galac M."/>
        </authorList>
    </citation>
    <scope>NUCLEOTIDE SEQUENCE [LARGE SCALE GENOMIC DNA]</scope>
    <source>
        <strain evidence="1 2">EAF2021</strain>
    </source>
</reference>
<dbReference type="CDD" id="cd17039">
    <property type="entry name" value="Ubl_ubiquitin_like"/>
    <property type="match status" value="1"/>
</dbReference>
<gene>
    <name evidence="1" type="ORF">M9Y10_026010</name>
</gene>
<accession>A0ABR2H9H4</accession>
<dbReference type="EMBL" id="JAPFFF010000038">
    <property type="protein sequence ID" value="KAK8842427.1"/>
    <property type="molecule type" value="Genomic_DNA"/>
</dbReference>
<organism evidence="1 2">
    <name type="scientific">Tritrichomonas musculus</name>
    <dbReference type="NCBI Taxonomy" id="1915356"/>
    <lineage>
        <taxon>Eukaryota</taxon>
        <taxon>Metamonada</taxon>
        <taxon>Parabasalia</taxon>
        <taxon>Tritrichomonadida</taxon>
        <taxon>Tritrichomonadidae</taxon>
        <taxon>Tritrichomonas</taxon>
    </lineage>
</organism>
<protein>
    <submittedName>
        <fullName evidence="1">Uncharacterized protein</fullName>
    </submittedName>
</protein>
<name>A0ABR2H9H4_9EUKA</name>